<dbReference type="InterPro" id="IPR018391">
    <property type="entry name" value="PQQ_b-propeller_rpt"/>
</dbReference>
<evidence type="ECO:0000259" key="1">
    <source>
        <dbReference type="Pfam" id="PF13360"/>
    </source>
</evidence>
<dbReference type="PANTHER" id="PTHR34512">
    <property type="entry name" value="CELL SURFACE PROTEIN"/>
    <property type="match status" value="1"/>
</dbReference>
<evidence type="ECO:0000313" key="2">
    <source>
        <dbReference type="EMBL" id="SVD99760.1"/>
    </source>
</evidence>
<proteinExistence type="predicted"/>
<dbReference type="PANTHER" id="PTHR34512:SF30">
    <property type="entry name" value="OUTER MEMBRANE PROTEIN ASSEMBLY FACTOR BAMB"/>
    <property type="match status" value="1"/>
</dbReference>
<accession>A0A382ZWU2</accession>
<sequence length="223" mass="24080">MNNQPHLISVSKALLLCLGLIMSVTGFGQEVKPGDVIWEFGVRKVESSPTIGSDGTIYFVAIEKFYALNPEGTKKWEFKSPYGGDVPPAIGSDGTIYLGGDRNLYAIDPNGSLKWAFKREDFGRKTLSPSIGIDGTVYVASTGGDFYAINLDGTKKWKYITAPIESSTAIGIDGTIYFCSKGNILYALNSDGTQKWSLRMASYLNNSPAIASDGTVYVATRNG</sequence>
<dbReference type="SUPFAM" id="SSF50998">
    <property type="entry name" value="Quinoprotein alcohol dehydrogenase-like"/>
    <property type="match status" value="1"/>
</dbReference>
<organism evidence="2">
    <name type="scientific">marine metagenome</name>
    <dbReference type="NCBI Taxonomy" id="408172"/>
    <lineage>
        <taxon>unclassified sequences</taxon>
        <taxon>metagenomes</taxon>
        <taxon>ecological metagenomes</taxon>
    </lineage>
</organism>
<dbReference type="EMBL" id="UINC01187176">
    <property type="protein sequence ID" value="SVD99760.1"/>
    <property type="molecule type" value="Genomic_DNA"/>
</dbReference>
<reference evidence="2" key="1">
    <citation type="submission" date="2018-05" db="EMBL/GenBank/DDBJ databases">
        <authorList>
            <person name="Lanie J.A."/>
            <person name="Ng W.-L."/>
            <person name="Kazmierczak K.M."/>
            <person name="Andrzejewski T.M."/>
            <person name="Davidsen T.M."/>
            <person name="Wayne K.J."/>
            <person name="Tettelin H."/>
            <person name="Glass J.I."/>
            <person name="Rusch D."/>
            <person name="Podicherti R."/>
            <person name="Tsui H.-C.T."/>
            <person name="Winkler M.E."/>
        </authorList>
    </citation>
    <scope>NUCLEOTIDE SEQUENCE</scope>
</reference>
<gene>
    <name evidence="2" type="ORF">METZ01_LOCUS452614</name>
</gene>
<dbReference type="Pfam" id="PF13360">
    <property type="entry name" value="PQQ_2"/>
    <property type="match status" value="1"/>
</dbReference>
<dbReference type="Gene3D" id="2.130.10.10">
    <property type="entry name" value="YVTN repeat-like/Quinoprotein amine dehydrogenase"/>
    <property type="match status" value="1"/>
</dbReference>
<name>A0A382ZWU2_9ZZZZ</name>
<protein>
    <recommendedName>
        <fullName evidence="1">Pyrrolo-quinoline quinone repeat domain-containing protein</fullName>
    </recommendedName>
</protein>
<dbReference type="AlphaFoldDB" id="A0A382ZWU2"/>
<dbReference type="InterPro" id="IPR011047">
    <property type="entry name" value="Quinoprotein_ADH-like_sf"/>
</dbReference>
<feature type="non-terminal residue" evidence="2">
    <location>
        <position position="223"/>
    </location>
</feature>
<dbReference type="Gene3D" id="2.40.10.480">
    <property type="match status" value="1"/>
</dbReference>
<dbReference type="InterPro" id="IPR015943">
    <property type="entry name" value="WD40/YVTN_repeat-like_dom_sf"/>
</dbReference>
<dbReference type="InterPro" id="IPR002372">
    <property type="entry name" value="PQQ_rpt_dom"/>
</dbReference>
<feature type="domain" description="Pyrrolo-quinoline quinone repeat" evidence="1">
    <location>
        <begin position="34"/>
        <end position="161"/>
    </location>
</feature>
<dbReference type="SMART" id="SM00564">
    <property type="entry name" value="PQQ"/>
    <property type="match status" value="4"/>
</dbReference>